<reference evidence="1 2" key="1">
    <citation type="journal article" date="2019" name="Commun. Biol.">
        <title>The bagworm genome reveals a unique fibroin gene that provides high tensile strength.</title>
        <authorList>
            <person name="Kono N."/>
            <person name="Nakamura H."/>
            <person name="Ohtoshi R."/>
            <person name="Tomita M."/>
            <person name="Numata K."/>
            <person name="Arakawa K."/>
        </authorList>
    </citation>
    <scope>NUCLEOTIDE SEQUENCE [LARGE SCALE GENOMIC DNA]</scope>
</reference>
<protein>
    <submittedName>
        <fullName evidence="1">Uncharacterized protein</fullName>
    </submittedName>
</protein>
<dbReference type="Proteomes" id="UP000299102">
    <property type="component" value="Unassembled WGS sequence"/>
</dbReference>
<name>A0A4C1WIK3_EUMVA</name>
<gene>
    <name evidence="1" type="ORF">EVAR_37062_1</name>
</gene>
<evidence type="ECO:0000313" key="2">
    <source>
        <dbReference type="Proteomes" id="UP000299102"/>
    </source>
</evidence>
<comment type="caution">
    <text evidence="1">The sequence shown here is derived from an EMBL/GenBank/DDBJ whole genome shotgun (WGS) entry which is preliminary data.</text>
</comment>
<evidence type="ECO:0000313" key="1">
    <source>
        <dbReference type="EMBL" id="GBP49977.1"/>
    </source>
</evidence>
<accession>A0A4C1WIK3</accession>
<keyword evidence="2" id="KW-1185">Reference proteome</keyword>
<dbReference type="AlphaFoldDB" id="A0A4C1WIK3"/>
<organism evidence="1 2">
    <name type="scientific">Eumeta variegata</name>
    <name type="common">Bagworm moth</name>
    <name type="synonym">Eumeta japonica</name>
    <dbReference type="NCBI Taxonomy" id="151549"/>
    <lineage>
        <taxon>Eukaryota</taxon>
        <taxon>Metazoa</taxon>
        <taxon>Ecdysozoa</taxon>
        <taxon>Arthropoda</taxon>
        <taxon>Hexapoda</taxon>
        <taxon>Insecta</taxon>
        <taxon>Pterygota</taxon>
        <taxon>Neoptera</taxon>
        <taxon>Endopterygota</taxon>
        <taxon>Lepidoptera</taxon>
        <taxon>Glossata</taxon>
        <taxon>Ditrysia</taxon>
        <taxon>Tineoidea</taxon>
        <taxon>Psychidae</taxon>
        <taxon>Oiketicinae</taxon>
        <taxon>Eumeta</taxon>
    </lineage>
</organism>
<proteinExistence type="predicted"/>
<sequence length="217" mass="24283">MQRYLMLWNSHLPIKPVLLIDVTPLISSPRRVPQLKKKEGAFFEGTGFGALKTDSFGFDSGRMSGAGAGLATLFDPPSFLTDAPDARCCKAPGAAHGAPDPRPAGFLNWSNELSGSPLQRSGNTRPRISNLGYVFKRGRGNFEDEARTIATAVTQENVHELEKWIRENRRIEYVELERELCIESAAMQTTIHDHLSLHKRCSRWLPHKLTDEQNTAR</sequence>
<dbReference type="EMBL" id="BGZK01000555">
    <property type="protein sequence ID" value="GBP49977.1"/>
    <property type="molecule type" value="Genomic_DNA"/>
</dbReference>